<evidence type="ECO:0000313" key="6">
    <source>
        <dbReference type="Proteomes" id="UP000054683"/>
    </source>
</evidence>
<sequence>MNSAAPVVNDGSKPSNQRGKFAAFFLGVLLLVVGFWCKPILTLGFDPQSERCLPDLHLALLVHEAPQTVHDGDLIFWKPSGALAGFKEQFILKEVAGVPGDHVTIRDGKVQINGKTVVQGFPLARFYHRSANDFNRDETIPAGEFFMVGVHPLSNDSRYWGYLDAHQISGFAYKLF</sequence>
<dbReference type="PANTHER" id="PTHR43390:SF1">
    <property type="entry name" value="CHLOROPLAST PROCESSING PEPTIDASE"/>
    <property type="match status" value="1"/>
</dbReference>
<dbReference type="OrthoDB" id="5360818at2"/>
<dbReference type="EC" id="3.4.21.89" evidence="3"/>
<dbReference type="SUPFAM" id="SSF51306">
    <property type="entry name" value="LexA/Signal peptidase"/>
    <property type="match status" value="1"/>
</dbReference>
<protein>
    <recommendedName>
        <fullName evidence="2 3">Signal peptidase I</fullName>
        <ecNumber evidence="3">3.4.21.89</ecNumber>
    </recommendedName>
</protein>
<gene>
    <name evidence="5" type="ORF">AWB69_02835</name>
</gene>
<accession>A0A158GKT1</accession>
<evidence type="ECO:0000313" key="5">
    <source>
        <dbReference type="EMBL" id="SAL32487.1"/>
    </source>
</evidence>
<comment type="catalytic activity">
    <reaction evidence="3">
        <text>Cleavage of hydrophobic, N-terminal signal or leader sequences from secreted and periplasmic proteins.</text>
        <dbReference type="EC" id="3.4.21.89"/>
    </reaction>
</comment>
<dbReference type="Proteomes" id="UP000054683">
    <property type="component" value="Unassembled WGS sequence"/>
</dbReference>
<keyword evidence="3" id="KW-0812">Transmembrane</keyword>
<name>A0A158GKT1_9BURK</name>
<dbReference type="InterPro" id="IPR036286">
    <property type="entry name" value="LexA/Signal_pep-like_sf"/>
</dbReference>
<dbReference type="GO" id="GO:0006465">
    <property type="term" value="P:signal peptide processing"/>
    <property type="evidence" value="ECO:0007669"/>
    <property type="project" value="InterPro"/>
</dbReference>
<comment type="similarity">
    <text evidence="1 3">Belongs to the peptidase S26 family.</text>
</comment>
<dbReference type="AlphaFoldDB" id="A0A158GKT1"/>
<evidence type="ECO:0000256" key="1">
    <source>
        <dbReference type="ARBA" id="ARBA00009370"/>
    </source>
</evidence>
<dbReference type="InterPro" id="IPR019533">
    <property type="entry name" value="Peptidase_S26"/>
</dbReference>
<feature type="transmembrane region" description="Helical" evidence="3">
    <location>
        <begin position="21"/>
        <end position="41"/>
    </location>
</feature>
<dbReference type="EMBL" id="FCOK02000015">
    <property type="protein sequence ID" value="SAL32487.1"/>
    <property type="molecule type" value="Genomic_DNA"/>
</dbReference>
<dbReference type="Gene3D" id="2.10.109.10">
    <property type="entry name" value="Umud Fragment, subunit A"/>
    <property type="match status" value="1"/>
</dbReference>
<organism evidence="5 6">
    <name type="scientific">Caballeronia udeis</name>
    <dbReference type="NCBI Taxonomy" id="1232866"/>
    <lineage>
        <taxon>Bacteria</taxon>
        <taxon>Pseudomonadati</taxon>
        <taxon>Pseudomonadota</taxon>
        <taxon>Betaproteobacteria</taxon>
        <taxon>Burkholderiales</taxon>
        <taxon>Burkholderiaceae</taxon>
        <taxon>Caballeronia</taxon>
    </lineage>
</organism>
<comment type="subcellular location">
    <subcellularLocation>
        <location evidence="3">Membrane</location>
        <topology evidence="3">Single-pass type II membrane protein</topology>
    </subcellularLocation>
</comment>
<keyword evidence="3" id="KW-0645">Protease</keyword>
<dbReference type="GO" id="GO:0009003">
    <property type="term" value="F:signal peptidase activity"/>
    <property type="evidence" value="ECO:0007669"/>
    <property type="project" value="UniProtKB-EC"/>
</dbReference>
<dbReference type="GO" id="GO:0016020">
    <property type="term" value="C:membrane"/>
    <property type="evidence" value="ECO:0007669"/>
    <property type="project" value="UniProtKB-SubCell"/>
</dbReference>
<dbReference type="Pfam" id="PF10502">
    <property type="entry name" value="Peptidase_S26"/>
    <property type="match status" value="1"/>
</dbReference>
<dbReference type="NCBIfam" id="TIGR02227">
    <property type="entry name" value="sigpep_I_bact"/>
    <property type="match status" value="1"/>
</dbReference>
<dbReference type="RefSeq" id="WP_062085489.1">
    <property type="nucleotide sequence ID" value="NZ_FCOK02000015.1"/>
</dbReference>
<keyword evidence="3" id="KW-0378">Hydrolase</keyword>
<keyword evidence="3" id="KW-0472">Membrane</keyword>
<evidence type="ECO:0000256" key="3">
    <source>
        <dbReference type="RuleBase" id="RU362042"/>
    </source>
</evidence>
<dbReference type="GO" id="GO:0004252">
    <property type="term" value="F:serine-type endopeptidase activity"/>
    <property type="evidence" value="ECO:0007669"/>
    <property type="project" value="InterPro"/>
</dbReference>
<dbReference type="PANTHER" id="PTHR43390">
    <property type="entry name" value="SIGNAL PEPTIDASE I"/>
    <property type="match status" value="1"/>
</dbReference>
<dbReference type="InterPro" id="IPR000223">
    <property type="entry name" value="Pept_S26A_signal_pept_1"/>
</dbReference>
<proteinExistence type="inferred from homology"/>
<feature type="domain" description="Peptidase S26" evidence="4">
    <location>
        <begin position="20"/>
        <end position="172"/>
    </location>
</feature>
<evidence type="ECO:0000259" key="4">
    <source>
        <dbReference type="Pfam" id="PF10502"/>
    </source>
</evidence>
<reference evidence="5 6" key="1">
    <citation type="submission" date="2016-01" db="EMBL/GenBank/DDBJ databases">
        <authorList>
            <person name="Oliw E.H."/>
        </authorList>
    </citation>
    <scope>NUCLEOTIDE SEQUENCE [LARGE SCALE GENOMIC DNA]</scope>
    <source>
        <strain evidence="5">LMG 27134</strain>
    </source>
</reference>
<evidence type="ECO:0000256" key="2">
    <source>
        <dbReference type="ARBA" id="ARBA00019232"/>
    </source>
</evidence>
<keyword evidence="3" id="KW-1133">Transmembrane helix</keyword>